<sequence>MNDPVIAYGKKLREEALRARPYRRRRESHRQSLRDPLIPEPQRALERRLVTGAPAELSELQIASSVADGVCFLRRKRIEFGCDFETDQNVHFLAPVLRLRAAALELRRHAETGQDMQVLVIAL</sequence>
<proteinExistence type="predicted"/>
<accession>A0A645H0G2</accession>
<comment type="caution">
    <text evidence="1">The sequence shown here is derived from an EMBL/GenBank/DDBJ whole genome shotgun (WGS) entry which is preliminary data.</text>
</comment>
<reference evidence="1" key="1">
    <citation type="submission" date="2019-08" db="EMBL/GenBank/DDBJ databases">
        <authorList>
            <person name="Kucharzyk K."/>
            <person name="Murdoch R.W."/>
            <person name="Higgins S."/>
            <person name="Loffler F."/>
        </authorList>
    </citation>
    <scope>NUCLEOTIDE SEQUENCE</scope>
</reference>
<dbReference type="AlphaFoldDB" id="A0A645H0G2"/>
<evidence type="ECO:0000313" key="1">
    <source>
        <dbReference type="EMBL" id="MPN29804.1"/>
    </source>
</evidence>
<name>A0A645H0G2_9ZZZZ</name>
<protein>
    <submittedName>
        <fullName evidence="1">Uncharacterized protein</fullName>
    </submittedName>
</protein>
<dbReference type="EMBL" id="VSSQ01080659">
    <property type="protein sequence ID" value="MPN29804.1"/>
    <property type="molecule type" value="Genomic_DNA"/>
</dbReference>
<gene>
    <name evidence="1" type="ORF">SDC9_177257</name>
</gene>
<organism evidence="1">
    <name type="scientific">bioreactor metagenome</name>
    <dbReference type="NCBI Taxonomy" id="1076179"/>
    <lineage>
        <taxon>unclassified sequences</taxon>
        <taxon>metagenomes</taxon>
        <taxon>ecological metagenomes</taxon>
    </lineage>
</organism>